<dbReference type="STRING" id="43700.ENSMALP00000031815"/>
<proteinExistence type="predicted"/>
<accession>A0A3Q3KEI6</accession>
<dbReference type="Gene3D" id="2.60.40.10">
    <property type="entry name" value="Immunoglobulins"/>
    <property type="match status" value="1"/>
</dbReference>
<dbReference type="GO" id="GO:1904158">
    <property type="term" value="P:axonemal central apparatus assembly"/>
    <property type="evidence" value="ECO:0007669"/>
    <property type="project" value="TreeGrafter"/>
</dbReference>
<evidence type="ECO:0000313" key="1">
    <source>
        <dbReference type="Ensembl" id="ENSMALP00000031815.1"/>
    </source>
</evidence>
<dbReference type="GO" id="GO:0005930">
    <property type="term" value="C:axoneme"/>
    <property type="evidence" value="ECO:0007669"/>
    <property type="project" value="TreeGrafter"/>
</dbReference>
<organism evidence="1 2">
    <name type="scientific">Monopterus albus</name>
    <name type="common">Swamp eel</name>
    <dbReference type="NCBI Taxonomy" id="43700"/>
    <lineage>
        <taxon>Eukaryota</taxon>
        <taxon>Metazoa</taxon>
        <taxon>Chordata</taxon>
        <taxon>Craniata</taxon>
        <taxon>Vertebrata</taxon>
        <taxon>Euteleostomi</taxon>
        <taxon>Actinopterygii</taxon>
        <taxon>Neopterygii</taxon>
        <taxon>Teleostei</taxon>
        <taxon>Neoteleostei</taxon>
        <taxon>Acanthomorphata</taxon>
        <taxon>Anabantaria</taxon>
        <taxon>Synbranchiformes</taxon>
        <taxon>Synbranchidae</taxon>
        <taxon>Monopterus</taxon>
    </lineage>
</organism>
<keyword evidence="2" id="KW-1185">Reference proteome</keyword>
<dbReference type="Proteomes" id="UP000261600">
    <property type="component" value="Unplaced"/>
</dbReference>
<dbReference type="PANTHER" id="PTHR23053">
    <property type="entry name" value="DLEC1 DELETED IN LUNG AND ESOPHAGEAL CANCER 1"/>
    <property type="match status" value="1"/>
</dbReference>
<evidence type="ECO:0008006" key="3">
    <source>
        <dbReference type="Google" id="ProtNLM"/>
    </source>
</evidence>
<reference evidence="1" key="2">
    <citation type="submission" date="2025-09" db="UniProtKB">
        <authorList>
            <consortium name="Ensembl"/>
        </authorList>
    </citation>
    <scope>IDENTIFICATION</scope>
</reference>
<dbReference type="InterPro" id="IPR033305">
    <property type="entry name" value="Hydin-like"/>
</dbReference>
<dbReference type="PANTHER" id="PTHR23053:SF0">
    <property type="entry name" value="HYDROCEPHALUS-INDUCING PROTEIN HOMOLOG"/>
    <property type="match status" value="1"/>
</dbReference>
<dbReference type="AlphaFoldDB" id="A0A3Q3KEI6"/>
<name>A0A3Q3KEI6_MONAL</name>
<sequence length="385" mass="43550">MYWGIDGFLASSKTHKGDSLPGQNFLPSISAHRRKESLGRKAFLSSREKSVFSLSPSRVELFPGCSADMVLTASSDSPEVVQERLVCHGIVGHEHKHIMSVDVTCRFIAPVLSISSKRLNFYIEKVPGNSLMPLYEKLVLENVSPLSLSIELSLAEPFSLCEGPVDHSSATTKVHVEQAEVWVCFNPDYCQDRISRIMDEFLVIHYQGHPQQDVVELHAEVHFPNLHFSSTTVDFGCVLNCTETQRVITITNCSLLPVNYHWAFLEDNKHWIIRYIYTKNVHSPSYQLPVILIFTLSDCQRGIMIDGLESVYTQSAASTLQVVLKALKNLKHIYVVNLSNSYSAMNAQKRETEGKKFLEQVIQQEVKKHSKEICHINNMRASQRS</sequence>
<evidence type="ECO:0000313" key="2">
    <source>
        <dbReference type="Proteomes" id="UP000261600"/>
    </source>
</evidence>
<dbReference type="InterPro" id="IPR013783">
    <property type="entry name" value="Ig-like_fold"/>
</dbReference>
<protein>
    <recommendedName>
        <fullName evidence="3">Hydin adenylate kinase-like domain-containing protein</fullName>
    </recommendedName>
</protein>
<dbReference type="Ensembl" id="ENSMALT00000032367.1">
    <property type="protein sequence ID" value="ENSMALP00000031815.1"/>
    <property type="gene ID" value="ENSMALG00000021945.1"/>
</dbReference>
<reference evidence="1" key="1">
    <citation type="submission" date="2025-08" db="UniProtKB">
        <authorList>
            <consortium name="Ensembl"/>
        </authorList>
    </citation>
    <scope>IDENTIFICATION</scope>
</reference>
<dbReference type="GO" id="GO:0003341">
    <property type="term" value="P:cilium movement"/>
    <property type="evidence" value="ECO:0007669"/>
    <property type="project" value="TreeGrafter"/>
</dbReference>